<dbReference type="SUPFAM" id="SSF101478">
    <property type="entry name" value="ADP-ribosylglycohydrolase"/>
    <property type="match status" value="1"/>
</dbReference>
<accession>A0A8S5N3Z4</accession>
<proteinExistence type="predicted"/>
<dbReference type="InterPro" id="IPR050792">
    <property type="entry name" value="ADP-ribosylglycohydrolase"/>
</dbReference>
<dbReference type="Pfam" id="PF03747">
    <property type="entry name" value="ADP_ribosyl_GH"/>
    <property type="match status" value="2"/>
</dbReference>
<dbReference type="Gene3D" id="1.10.4080.10">
    <property type="entry name" value="ADP-ribosylation/Crystallin J1"/>
    <property type="match status" value="1"/>
</dbReference>
<organism evidence="1">
    <name type="scientific">Podoviridae sp. ctiJY10</name>
    <dbReference type="NCBI Taxonomy" id="2826572"/>
    <lineage>
        <taxon>Viruses</taxon>
        <taxon>Duplodnaviria</taxon>
        <taxon>Heunggongvirae</taxon>
        <taxon>Uroviricota</taxon>
        <taxon>Caudoviricetes</taxon>
    </lineage>
</organism>
<reference evidence="1" key="1">
    <citation type="journal article" date="2021" name="Proc. Natl. Acad. Sci. U.S.A.">
        <title>A Catalog of Tens of Thousands of Viruses from Human Metagenomes Reveals Hidden Associations with Chronic Diseases.</title>
        <authorList>
            <person name="Tisza M.J."/>
            <person name="Buck C.B."/>
        </authorList>
    </citation>
    <scope>NUCLEOTIDE SEQUENCE</scope>
    <source>
        <strain evidence="1">CtiJY10</strain>
    </source>
</reference>
<evidence type="ECO:0008006" key="2">
    <source>
        <dbReference type="Google" id="ProtNLM"/>
    </source>
</evidence>
<dbReference type="PANTHER" id="PTHR16222:SF12">
    <property type="entry name" value="ADP-RIBOSYLGLYCOHYDROLASE-RELATED"/>
    <property type="match status" value="1"/>
</dbReference>
<dbReference type="PANTHER" id="PTHR16222">
    <property type="entry name" value="ADP-RIBOSYLGLYCOHYDROLASE"/>
    <property type="match status" value="1"/>
</dbReference>
<sequence>MNTNEKRVDKIMGALFGFAIGDAMGATTEFMTAEAIKKQYGQVTDIIGGGWLNIDIGMVTDDTQMMLCVAKGMMDRLTFSGRMTQIAKNFENWLDDGPIDVGSTCHAAISGNRGHRWDIWSVRNTERQRKRGRQDYGNGGLMRCLVPCLAKDLSLAREQSKLTHTNDVCDEAIVKYYQAVNRVMDGQPVIPCKHMEPTGHVINTLNNALYWVKSTNGFREAIFGAVNDGGDADTIAALAGGLAGALYGYSAIPSQWLEVLEKTVSDELSHVAAWLV</sequence>
<evidence type="ECO:0000313" key="1">
    <source>
        <dbReference type="EMBL" id="DAD89337.1"/>
    </source>
</evidence>
<protein>
    <recommendedName>
        <fullName evidence="2">ADP-ribosyl-[dinitrogen reductase] hydrolase</fullName>
    </recommendedName>
</protein>
<dbReference type="InterPro" id="IPR005502">
    <property type="entry name" value="Ribosyl_crysJ1"/>
</dbReference>
<name>A0A8S5N3Z4_9CAUD</name>
<dbReference type="InterPro" id="IPR036705">
    <property type="entry name" value="Ribosyl_crysJ1_sf"/>
</dbReference>
<dbReference type="EMBL" id="BK015060">
    <property type="protein sequence ID" value="DAD89337.1"/>
    <property type="molecule type" value="Genomic_DNA"/>
</dbReference>